<feature type="compositionally biased region" description="Basic residues" evidence="1">
    <location>
        <begin position="48"/>
        <end position="60"/>
    </location>
</feature>
<evidence type="ECO:0000313" key="2">
    <source>
        <dbReference type="EMBL" id="AKH45962.1"/>
    </source>
</evidence>
<feature type="compositionally biased region" description="Basic residues" evidence="1">
    <location>
        <begin position="10"/>
        <end position="23"/>
    </location>
</feature>
<organism evidence="2">
    <name type="scientific">uncultured marine virus</name>
    <dbReference type="NCBI Taxonomy" id="186617"/>
    <lineage>
        <taxon>Viruses</taxon>
        <taxon>environmental samples</taxon>
    </lineage>
</organism>
<feature type="region of interest" description="Disordered" evidence="1">
    <location>
        <begin position="1"/>
        <end position="61"/>
    </location>
</feature>
<sequence length="111" mass="11808">MCRCSPGQHSCRRPSGRLRKHPTRASGGPSDLRESGVPAFGLASASPGRKRQSGNLRPRRVCPSCAPYPLRGPTPAARQSSGGRPCGQCRQAIPLECGKRPGNPWPLARLA</sequence>
<dbReference type="EMBL" id="KR029577">
    <property type="protein sequence ID" value="AKH45962.1"/>
    <property type="molecule type" value="Genomic_DNA"/>
</dbReference>
<proteinExistence type="predicted"/>
<accession>A0A0F7L3D5</accession>
<reference evidence="2" key="1">
    <citation type="journal article" date="2015" name="Front. Microbiol.">
        <title>Combining genomic sequencing methods to explore viral diversity and reveal potential virus-host interactions.</title>
        <authorList>
            <person name="Chow C.E."/>
            <person name="Winget D.M."/>
            <person name="White R.A.III."/>
            <person name="Hallam S.J."/>
            <person name="Suttle C.A."/>
        </authorList>
    </citation>
    <scope>NUCLEOTIDE SEQUENCE</scope>
    <source>
        <strain evidence="2">Anoxic3_1</strain>
    </source>
</reference>
<evidence type="ECO:0000256" key="1">
    <source>
        <dbReference type="SAM" id="MobiDB-lite"/>
    </source>
</evidence>
<reference evidence="2" key="2">
    <citation type="submission" date="2015-03" db="EMBL/GenBank/DDBJ databases">
        <authorList>
            <person name="Chow C.-E.T."/>
            <person name="Winget D.M."/>
            <person name="White R.A.III."/>
            <person name="Hallam S.J."/>
            <person name="Suttle C.A."/>
        </authorList>
    </citation>
    <scope>NUCLEOTIDE SEQUENCE</scope>
    <source>
        <strain evidence="2">Anoxic3_1</strain>
    </source>
</reference>
<name>A0A0F7L3D5_9VIRU</name>
<protein>
    <submittedName>
        <fullName evidence="2">Uncharacterized protein</fullName>
    </submittedName>
</protein>